<evidence type="ECO:0000256" key="1">
    <source>
        <dbReference type="ARBA" id="ARBA00023054"/>
    </source>
</evidence>
<gene>
    <name evidence="5" type="ORF">EB796_015759</name>
</gene>
<dbReference type="InterPro" id="IPR012331">
    <property type="entry name" value="Clathrin_H-chain_linker"/>
</dbReference>
<feature type="coiled-coil region" evidence="2">
    <location>
        <begin position="183"/>
        <end position="234"/>
    </location>
</feature>
<dbReference type="Proteomes" id="UP000593567">
    <property type="component" value="Unassembled WGS sequence"/>
</dbReference>
<dbReference type="Pfam" id="PF13838">
    <property type="entry name" value="Clathrin_H_link"/>
    <property type="match status" value="1"/>
</dbReference>
<organism evidence="5 6">
    <name type="scientific">Bugula neritina</name>
    <name type="common">Brown bryozoan</name>
    <name type="synonym">Sertularia neritina</name>
    <dbReference type="NCBI Taxonomy" id="10212"/>
    <lineage>
        <taxon>Eukaryota</taxon>
        <taxon>Metazoa</taxon>
        <taxon>Spiralia</taxon>
        <taxon>Lophotrochozoa</taxon>
        <taxon>Bryozoa</taxon>
        <taxon>Gymnolaemata</taxon>
        <taxon>Cheilostomatida</taxon>
        <taxon>Flustrina</taxon>
        <taxon>Buguloidea</taxon>
        <taxon>Bugulidae</taxon>
        <taxon>Bugula</taxon>
    </lineage>
</organism>
<evidence type="ECO:0000313" key="5">
    <source>
        <dbReference type="EMBL" id="KAF6025933.1"/>
    </source>
</evidence>
<dbReference type="InterPro" id="IPR016024">
    <property type="entry name" value="ARM-type_fold"/>
</dbReference>
<keyword evidence="6" id="KW-1185">Reference proteome</keyword>
<keyword evidence="1 2" id="KW-0175">Coiled coil</keyword>
<dbReference type="SUPFAM" id="SSF48371">
    <property type="entry name" value="ARM repeat"/>
    <property type="match status" value="2"/>
</dbReference>
<accession>A0A7J7JJE5</accession>
<dbReference type="AlphaFoldDB" id="A0A7J7JJE5"/>
<dbReference type="Pfam" id="PF15739">
    <property type="entry name" value="TSNAXIP1_N"/>
    <property type="match status" value="1"/>
</dbReference>
<feature type="compositionally biased region" description="Low complexity" evidence="3">
    <location>
        <begin position="584"/>
        <end position="598"/>
    </location>
</feature>
<evidence type="ECO:0000256" key="2">
    <source>
        <dbReference type="SAM" id="Coils"/>
    </source>
</evidence>
<comment type="caution">
    <text evidence="5">The sequence shown here is derived from an EMBL/GenBank/DDBJ whole genome shotgun (WGS) entry which is preliminary data.</text>
</comment>
<dbReference type="InterPro" id="IPR032755">
    <property type="entry name" value="TSNAXIP1_N"/>
</dbReference>
<dbReference type="PANTHER" id="PTHR10292:SF11">
    <property type="entry name" value="CLATHRIN HEAVY CHAIN LINKER DOMAIN-CONTAINING PROTEIN 1"/>
    <property type="match status" value="1"/>
</dbReference>
<dbReference type="Gene3D" id="1.25.40.30">
    <property type="match status" value="2"/>
</dbReference>
<evidence type="ECO:0000256" key="3">
    <source>
        <dbReference type="SAM" id="MobiDB-lite"/>
    </source>
</evidence>
<dbReference type="PANTHER" id="PTHR10292">
    <property type="entry name" value="CLATHRIN HEAVY CHAIN RELATED"/>
    <property type="match status" value="1"/>
</dbReference>
<name>A0A7J7JJE5_BUGNE</name>
<feature type="coiled-coil region" evidence="2">
    <location>
        <begin position="112"/>
        <end position="153"/>
    </location>
</feature>
<proteinExistence type="predicted"/>
<sequence>MSRSSSPPSPSNRYSVLPPVVKNEVDRVFLRELQQYIDGEMSQIDSSDIKQRYVIHNTAFSKLIDHVHAYKPLLTRIKKEYEGVINKIERGKSEAGYLNDQIQTMAQEPSTLRNYRRRHDELARRIEVIKADNQRLREELKEYSNAKQAALLASEQPIKVQKKQPKKDSRVIPGLTLQESTDMSTLQRELQKVEATIKELSESKKSKFVDRDHKEELKDKLMKKVTERDLLLQRNTWLIAKQKRLKVAHDAAMTYVGSKEPQYKTIADAIIMALAKSKTAAVDPHHLLPRDHHLSTTNVEDDDPTKEKEAEMILEYIEKFNELFEDGRYEEAAIHAANSPKGILRSMETMSRFKCVEANKDGRSPCDTMSLECVACVLKENRLDLLSHWIAQDRLTVTEKLGDLIAEKCKGKNRTYLDMAETIYRNCLAHRKVVNVMVRQGLYQRALQYATDKDFTTSDYMEILTAYPSYQLGYALCEMRNHSDTSAIIPVGMITRELISAGAEDIAMQILQKMYLKCADEAGQEGNGLKQAVYNDHMTSTTQWHAILQVAQEYGYEEVAIELLAAITVNKIIKVARETSGLSEKSSSELNFSSSPSSQARHDTGVNTEQTY</sequence>
<evidence type="ECO:0000259" key="4">
    <source>
        <dbReference type="Pfam" id="PF15739"/>
    </source>
</evidence>
<dbReference type="OrthoDB" id="2113814at2759"/>
<feature type="domain" description="Translin-associated factor X-interacting protein 1 N-terminal" evidence="4">
    <location>
        <begin position="34"/>
        <end position="141"/>
    </location>
</feature>
<feature type="region of interest" description="Disordered" evidence="3">
    <location>
        <begin position="584"/>
        <end position="612"/>
    </location>
</feature>
<protein>
    <submittedName>
        <fullName evidence="5">CLHC1</fullName>
    </submittedName>
</protein>
<evidence type="ECO:0000313" key="6">
    <source>
        <dbReference type="Proteomes" id="UP000593567"/>
    </source>
</evidence>
<reference evidence="5" key="1">
    <citation type="submission" date="2020-06" db="EMBL/GenBank/DDBJ databases">
        <title>Draft genome of Bugula neritina, a colonial animal packing powerful symbionts and potential medicines.</title>
        <authorList>
            <person name="Rayko M."/>
        </authorList>
    </citation>
    <scope>NUCLEOTIDE SEQUENCE [LARGE SCALE GENOMIC DNA]</scope>
    <source>
        <strain evidence="5">Kwan_BN1</strain>
    </source>
</reference>
<dbReference type="EMBL" id="VXIV02002391">
    <property type="protein sequence ID" value="KAF6025933.1"/>
    <property type="molecule type" value="Genomic_DNA"/>
</dbReference>